<evidence type="ECO:0000259" key="5">
    <source>
        <dbReference type="Pfam" id="PF03109"/>
    </source>
</evidence>
<dbReference type="EMBL" id="JAAIKR010000010">
    <property type="protein sequence ID" value="MBR9728474.1"/>
    <property type="molecule type" value="Genomic_DNA"/>
</dbReference>
<protein>
    <submittedName>
        <fullName evidence="6">AarF/ABC1/UbiB kinase family protein</fullName>
    </submittedName>
</protein>
<evidence type="ECO:0000313" key="7">
    <source>
        <dbReference type="Proteomes" id="UP000811844"/>
    </source>
</evidence>
<proteinExistence type="inferred from homology"/>
<keyword evidence="3" id="KW-0547">Nucleotide-binding</keyword>
<gene>
    <name evidence="6" type="ORF">G3R48_10860</name>
</gene>
<dbReference type="CDD" id="cd13970">
    <property type="entry name" value="ABC1_ADCK3"/>
    <property type="match status" value="1"/>
</dbReference>
<organism evidence="6 7">
    <name type="scientific">Shewanella intestini</name>
    <dbReference type="NCBI Taxonomy" id="2017544"/>
    <lineage>
        <taxon>Bacteria</taxon>
        <taxon>Pseudomonadati</taxon>
        <taxon>Pseudomonadota</taxon>
        <taxon>Gammaproteobacteria</taxon>
        <taxon>Alteromonadales</taxon>
        <taxon>Shewanellaceae</taxon>
        <taxon>Shewanella</taxon>
    </lineage>
</organism>
<evidence type="ECO:0000256" key="3">
    <source>
        <dbReference type="ARBA" id="ARBA00022741"/>
    </source>
</evidence>
<dbReference type="PANTHER" id="PTHR43851:SF3">
    <property type="entry name" value="COENZYME Q8"/>
    <property type="match status" value="1"/>
</dbReference>
<dbReference type="InterPro" id="IPR004147">
    <property type="entry name" value="ABC1_dom"/>
</dbReference>
<comment type="caution">
    <text evidence="6">The sequence shown here is derived from an EMBL/GenBank/DDBJ whole genome shotgun (WGS) entry which is preliminary data.</text>
</comment>
<sequence>MNNKTIKDSANVPLGRLSRLASFGGLASRVAGNVLKEGAKQLSKGQKPQLQQLLITPTNIGHVADKLAQLRGAAMKVGQMLSMDAGELLPAELSNILARLRSDAKVMPHKQLVSVLKQQWGAQWITPFAQFELRPFAAASIGQVHLAYLENGDKLAVKIQYPGIKDSIDSDIDNVATLLKVAHMIPDQIKLDALLTEAKRQLHHEADYLHEAKLLLQYQQWLGDNPQFVIPNVYQQLCTDSVLVMEFIDGIPIENVASFPQAVRDNVATRLLSLFLDELFTFQLVQTDPNFANFQYQADTDTIVLLDFGATRAIDKRLSDGYAQLMQGAMTSDKALMTTAAEQIGFFQQQITAQQQRTVVDMFHQACEPLRVEGGYDFAQSDLAKRITQAAKAMSMEQEQWHTPPMDAIFIHRKLAGIYLLASKIKATIDVKQCFLDHLQTAQATTVSQ</sequence>
<keyword evidence="2" id="KW-0808">Transferase</keyword>
<evidence type="ECO:0000256" key="1">
    <source>
        <dbReference type="ARBA" id="ARBA00009670"/>
    </source>
</evidence>
<evidence type="ECO:0000256" key="4">
    <source>
        <dbReference type="ARBA" id="ARBA00022840"/>
    </source>
</evidence>
<dbReference type="GO" id="GO:0016301">
    <property type="term" value="F:kinase activity"/>
    <property type="evidence" value="ECO:0007669"/>
    <property type="project" value="UniProtKB-KW"/>
</dbReference>
<dbReference type="PANTHER" id="PTHR43851">
    <property type="match status" value="1"/>
</dbReference>
<dbReference type="Pfam" id="PF03109">
    <property type="entry name" value="ABC1"/>
    <property type="match status" value="1"/>
</dbReference>
<name>A0ABS5I452_9GAMM</name>
<feature type="domain" description="ABC1 atypical kinase-like" evidence="5">
    <location>
        <begin position="99"/>
        <end position="338"/>
    </location>
</feature>
<accession>A0ABS5I452</accession>
<dbReference type="Proteomes" id="UP000811844">
    <property type="component" value="Unassembled WGS sequence"/>
</dbReference>
<evidence type="ECO:0000256" key="2">
    <source>
        <dbReference type="ARBA" id="ARBA00022679"/>
    </source>
</evidence>
<dbReference type="InterPro" id="IPR011009">
    <property type="entry name" value="Kinase-like_dom_sf"/>
</dbReference>
<reference evidence="6 7" key="1">
    <citation type="submission" date="2020-02" db="EMBL/GenBank/DDBJ databases">
        <title>Shewanella WXL01 sp. nov., a marine bacterium isolated from green algae in Luhuitou Fringing Reef (Northern South China Sea).</title>
        <authorList>
            <person name="Wang X."/>
        </authorList>
    </citation>
    <scope>NUCLEOTIDE SEQUENCE [LARGE SCALE GENOMIC DNA]</scope>
    <source>
        <strain evidence="6 7">MCCC 1A01895</strain>
    </source>
</reference>
<keyword evidence="6" id="KW-0418">Kinase</keyword>
<dbReference type="InterPro" id="IPR034646">
    <property type="entry name" value="ADCK3_dom"/>
</dbReference>
<comment type="similarity">
    <text evidence="1">Belongs to the protein kinase superfamily. ADCK protein kinase family.</text>
</comment>
<dbReference type="InterPro" id="IPR051409">
    <property type="entry name" value="Atypical_kinase_ADCK"/>
</dbReference>
<dbReference type="RefSeq" id="WP_153663992.1">
    <property type="nucleotide sequence ID" value="NZ_JAAIKR010000010.1"/>
</dbReference>
<keyword evidence="4" id="KW-0067">ATP-binding</keyword>
<keyword evidence="7" id="KW-1185">Reference proteome</keyword>
<evidence type="ECO:0000313" key="6">
    <source>
        <dbReference type="EMBL" id="MBR9728474.1"/>
    </source>
</evidence>
<dbReference type="SUPFAM" id="SSF56112">
    <property type="entry name" value="Protein kinase-like (PK-like)"/>
    <property type="match status" value="1"/>
</dbReference>